<dbReference type="PANTHER" id="PTHR42070">
    <property type="entry name" value="FILAMENT ASSOCIATED PROTEIN, PUTATIVE (AFU_ORTHOLOGUE AFUA_8G06630)-RELATED"/>
    <property type="match status" value="1"/>
</dbReference>
<keyword evidence="3" id="KW-1185">Reference proteome</keyword>
<proteinExistence type="predicted"/>
<reference evidence="2" key="1">
    <citation type="submission" date="2021-07" db="EMBL/GenBank/DDBJ databases">
        <authorList>
            <person name="Durling M."/>
        </authorList>
    </citation>
    <scope>NUCLEOTIDE SEQUENCE</scope>
</reference>
<name>A0A9N9LDU5_9HELO</name>
<evidence type="ECO:0000313" key="3">
    <source>
        <dbReference type="Proteomes" id="UP000696280"/>
    </source>
</evidence>
<protein>
    <recommendedName>
        <fullName evidence="4">BZIP domain-containing protein</fullName>
    </recommendedName>
</protein>
<dbReference type="EMBL" id="CAJVRL010000115">
    <property type="protein sequence ID" value="CAG8961647.1"/>
    <property type="molecule type" value="Genomic_DNA"/>
</dbReference>
<comment type="caution">
    <text evidence="2">The sequence shown here is derived from an EMBL/GenBank/DDBJ whole genome shotgun (WGS) entry which is preliminary data.</text>
</comment>
<dbReference type="AlphaFoldDB" id="A0A9N9LDU5"/>
<evidence type="ECO:0008006" key="4">
    <source>
        <dbReference type="Google" id="ProtNLM"/>
    </source>
</evidence>
<dbReference type="PANTHER" id="PTHR42070:SF1">
    <property type="entry name" value="FILAMENT ASSOCIATED PROTEIN, PUTATIVE (AFU_ORTHOLOGUE AFUA_8G06630)-RELATED"/>
    <property type="match status" value="1"/>
</dbReference>
<dbReference type="CDD" id="cd14688">
    <property type="entry name" value="bZIP_YAP"/>
    <property type="match status" value="1"/>
</dbReference>
<organism evidence="2 3">
    <name type="scientific">Hymenoscyphus fraxineus</name>
    <dbReference type="NCBI Taxonomy" id="746836"/>
    <lineage>
        <taxon>Eukaryota</taxon>
        <taxon>Fungi</taxon>
        <taxon>Dikarya</taxon>
        <taxon>Ascomycota</taxon>
        <taxon>Pezizomycotina</taxon>
        <taxon>Leotiomycetes</taxon>
        <taxon>Helotiales</taxon>
        <taxon>Helotiaceae</taxon>
        <taxon>Hymenoscyphus</taxon>
    </lineage>
</organism>
<sequence>MAPTSAEKANLARIRDNQRRSRARRKEYLQELEIKLRQCENIGVEASTELQTAARRVARENKRLRELLAQKGVDDDSIEEYLNRPPLTGSANDRCRERGSGNVLERLIQARKPCCPVSTIPIPVPPTRGNVNSCDLATDMITSMAGGDPAAVRADLGCLPGMECEVDNQLVFQVMDQYSNSLGLQ</sequence>
<dbReference type="OrthoDB" id="4505928at2759"/>
<evidence type="ECO:0000256" key="1">
    <source>
        <dbReference type="SAM" id="MobiDB-lite"/>
    </source>
</evidence>
<gene>
    <name evidence="2" type="ORF">HYFRA_00006184</name>
</gene>
<evidence type="ECO:0000313" key="2">
    <source>
        <dbReference type="EMBL" id="CAG8961647.1"/>
    </source>
</evidence>
<feature type="region of interest" description="Disordered" evidence="1">
    <location>
        <begin position="1"/>
        <end position="22"/>
    </location>
</feature>
<dbReference type="Proteomes" id="UP000696280">
    <property type="component" value="Unassembled WGS sequence"/>
</dbReference>
<accession>A0A9N9LDU5</accession>